<evidence type="ECO:0000256" key="1">
    <source>
        <dbReference type="ARBA" id="ARBA00010515"/>
    </source>
</evidence>
<dbReference type="PANTHER" id="PTHR48081:SF26">
    <property type="entry name" value="ALPHA_BETA HYDROLASE FOLD-3 DOMAIN-CONTAINING PROTEIN"/>
    <property type="match status" value="1"/>
</dbReference>
<dbReference type="Proteomes" id="UP000813824">
    <property type="component" value="Unassembled WGS sequence"/>
</dbReference>
<dbReference type="OrthoDB" id="2152029at2759"/>
<reference evidence="6" key="1">
    <citation type="journal article" date="2021" name="New Phytol.">
        <title>Evolutionary innovations through gain and loss of genes in the ectomycorrhizal Boletales.</title>
        <authorList>
            <person name="Wu G."/>
            <person name="Miyauchi S."/>
            <person name="Morin E."/>
            <person name="Kuo A."/>
            <person name="Drula E."/>
            <person name="Varga T."/>
            <person name="Kohler A."/>
            <person name="Feng B."/>
            <person name="Cao Y."/>
            <person name="Lipzen A."/>
            <person name="Daum C."/>
            <person name="Hundley H."/>
            <person name="Pangilinan J."/>
            <person name="Johnson J."/>
            <person name="Barry K."/>
            <person name="LaButti K."/>
            <person name="Ng V."/>
            <person name="Ahrendt S."/>
            <person name="Min B."/>
            <person name="Choi I.G."/>
            <person name="Park H."/>
            <person name="Plett J.M."/>
            <person name="Magnuson J."/>
            <person name="Spatafora J.W."/>
            <person name="Nagy L.G."/>
            <person name="Henrissat B."/>
            <person name="Grigoriev I.V."/>
            <person name="Yang Z.L."/>
            <person name="Xu J."/>
            <person name="Martin F.M."/>
        </authorList>
    </citation>
    <scope>NUCLEOTIDE SEQUENCE</scope>
    <source>
        <strain evidence="6">KKN 215</strain>
    </source>
</reference>
<sequence>MVYELRHQPFRGLYLTVQTVYTLFVRLPTWLIVYLPKSNRPRPTWPYLSTILLEVVKWTSFLGPLAARAGPLIAEPDHRAIKRGRGIKGVWIPPCPDLVVGEVKQWAEQANVEAIQIPGYWYNKKGTDIAADEPASPGEKVIYHIHGGGFIGGTAVQHPPDIYNTFGSRLAQTHPSVKRVFLVEYRMTTGPPLQHANPFPAALIDALAGYTYLINTLHFAPEDIILSGDSAGGNLALALTRYIIETSADPSLAHVPIPKLPRALVLLSPWCDLGESHEGATKSLTTHTATDYIQPCKNPLFLYARKNYCGCLGFPVAANTNRYISPASVHPHIDAVSFKGFPKTFLTYGGAETLYDQCVSLEKKMQEDLGKDGLTVYVVDDAVHDIMLAWFWDPLYSDSFNRLGQYLDSVFSL</sequence>
<dbReference type="InterPro" id="IPR013094">
    <property type="entry name" value="AB_hydrolase_3"/>
</dbReference>
<evidence type="ECO:0000313" key="6">
    <source>
        <dbReference type="EMBL" id="KAH8097120.1"/>
    </source>
</evidence>
<dbReference type="GO" id="GO:0016787">
    <property type="term" value="F:hydrolase activity"/>
    <property type="evidence" value="ECO:0007669"/>
    <property type="project" value="UniProtKB-KW"/>
</dbReference>
<dbReference type="InterPro" id="IPR050300">
    <property type="entry name" value="GDXG_lipolytic_enzyme"/>
</dbReference>
<dbReference type="AlphaFoldDB" id="A0A8K0XNN8"/>
<keyword evidence="4" id="KW-1133">Transmembrane helix</keyword>
<gene>
    <name evidence="6" type="ORF">BXZ70DRAFT_944329</name>
</gene>
<keyword evidence="4" id="KW-0472">Membrane</keyword>
<accession>A0A8K0XNN8</accession>
<feature type="transmembrane region" description="Helical" evidence="4">
    <location>
        <begin position="12"/>
        <end position="35"/>
    </location>
</feature>
<dbReference type="PROSITE" id="PS01174">
    <property type="entry name" value="LIPASE_GDXG_SER"/>
    <property type="match status" value="1"/>
</dbReference>
<keyword evidence="2 6" id="KW-0378">Hydrolase</keyword>
<keyword evidence="4" id="KW-0812">Transmembrane</keyword>
<dbReference type="Gene3D" id="3.40.50.1820">
    <property type="entry name" value="alpha/beta hydrolase"/>
    <property type="match status" value="1"/>
</dbReference>
<dbReference type="Pfam" id="PF07859">
    <property type="entry name" value="Abhydrolase_3"/>
    <property type="match status" value="1"/>
</dbReference>
<comment type="similarity">
    <text evidence="1">Belongs to the 'GDXG' lipolytic enzyme family.</text>
</comment>
<dbReference type="PANTHER" id="PTHR48081">
    <property type="entry name" value="AB HYDROLASE SUPERFAMILY PROTEIN C4A8.06C"/>
    <property type="match status" value="1"/>
</dbReference>
<dbReference type="InterPro" id="IPR029058">
    <property type="entry name" value="AB_hydrolase_fold"/>
</dbReference>
<keyword evidence="7" id="KW-1185">Reference proteome</keyword>
<organism evidence="6 7">
    <name type="scientific">Cristinia sonorae</name>
    <dbReference type="NCBI Taxonomy" id="1940300"/>
    <lineage>
        <taxon>Eukaryota</taxon>
        <taxon>Fungi</taxon>
        <taxon>Dikarya</taxon>
        <taxon>Basidiomycota</taxon>
        <taxon>Agaricomycotina</taxon>
        <taxon>Agaricomycetes</taxon>
        <taxon>Agaricomycetidae</taxon>
        <taxon>Agaricales</taxon>
        <taxon>Pleurotineae</taxon>
        <taxon>Stephanosporaceae</taxon>
        <taxon>Cristinia</taxon>
    </lineage>
</organism>
<evidence type="ECO:0000313" key="7">
    <source>
        <dbReference type="Proteomes" id="UP000813824"/>
    </source>
</evidence>
<evidence type="ECO:0000256" key="4">
    <source>
        <dbReference type="SAM" id="Phobius"/>
    </source>
</evidence>
<feature type="domain" description="Alpha/beta hydrolase fold-3" evidence="5">
    <location>
        <begin position="143"/>
        <end position="387"/>
    </location>
</feature>
<dbReference type="InterPro" id="IPR033140">
    <property type="entry name" value="Lipase_GDXG_put_SER_AS"/>
</dbReference>
<name>A0A8K0XNN8_9AGAR</name>
<dbReference type="EMBL" id="JAEVFJ010000021">
    <property type="protein sequence ID" value="KAH8097120.1"/>
    <property type="molecule type" value="Genomic_DNA"/>
</dbReference>
<comment type="caution">
    <text evidence="6">The sequence shown here is derived from an EMBL/GenBank/DDBJ whole genome shotgun (WGS) entry which is preliminary data.</text>
</comment>
<dbReference type="SUPFAM" id="SSF53474">
    <property type="entry name" value="alpha/beta-Hydrolases"/>
    <property type="match status" value="1"/>
</dbReference>
<evidence type="ECO:0000256" key="2">
    <source>
        <dbReference type="ARBA" id="ARBA00022801"/>
    </source>
</evidence>
<evidence type="ECO:0000259" key="5">
    <source>
        <dbReference type="Pfam" id="PF07859"/>
    </source>
</evidence>
<protein>
    <submittedName>
        <fullName evidence="6">Alpha/Beta hydrolase protein</fullName>
    </submittedName>
</protein>
<proteinExistence type="inferred from homology"/>
<evidence type="ECO:0000256" key="3">
    <source>
        <dbReference type="PROSITE-ProRule" id="PRU10038"/>
    </source>
</evidence>
<feature type="active site" evidence="3">
    <location>
        <position position="230"/>
    </location>
</feature>